<dbReference type="Pfam" id="PF02310">
    <property type="entry name" value="B12-binding"/>
    <property type="match status" value="1"/>
</dbReference>
<dbReference type="EMBL" id="JAERRF010000004">
    <property type="protein sequence ID" value="MBL1096690.1"/>
    <property type="molecule type" value="Genomic_DNA"/>
</dbReference>
<dbReference type="Proteomes" id="UP000634229">
    <property type="component" value="Unassembled WGS sequence"/>
</dbReference>
<dbReference type="InterPro" id="IPR006158">
    <property type="entry name" value="Cobalamin-bd"/>
</dbReference>
<sequence>MTQTVAQPTGLDGTAGRRLVILGVAASDCHVVANQLIAYALRGQGFEVVNLGACTPVEEFARAYRTHPEAEAVLIGSLNGHVHEDLRDLPEARRSGRIGCPVVVGGNLSVGSVKDPSSASRLYDLGVDLIVEDPDDLPAVLDRLRETRAEEARLARSPVS</sequence>
<protein>
    <submittedName>
        <fullName evidence="2">Cobalamin-dependent protein</fullName>
    </submittedName>
</protein>
<dbReference type="PROSITE" id="PS51332">
    <property type="entry name" value="B12_BINDING"/>
    <property type="match status" value="1"/>
</dbReference>
<dbReference type="InterPro" id="IPR036724">
    <property type="entry name" value="Cobalamin-bd_sf"/>
</dbReference>
<accession>A0ABS1N9S7</accession>
<evidence type="ECO:0000313" key="3">
    <source>
        <dbReference type="Proteomes" id="UP000634229"/>
    </source>
</evidence>
<organism evidence="2 3">
    <name type="scientific">Streptomyces coffeae</name>
    <dbReference type="NCBI Taxonomy" id="621382"/>
    <lineage>
        <taxon>Bacteria</taxon>
        <taxon>Bacillati</taxon>
        <taxon>Actinomycetota</taxon>
        <taxon>Actinomycetes</taxon>
        <taxon>Kitasatosporales</taxon>
        <taxon>Streptomycetaceae</taxon>
        <taxon>Streptomyces</taxon>
    </lineage>
</organism>
<keyword evidence="3" id="KW-1185">Reference proteome</keyword>
<gene>
    <name evidence="2" type="ORF">JK363_08445</name>
</gene>
<feature type="domain" description="B12-binding" evidence="1">
    <location>
        <begin position="17"/>
        <end position="151"/>
    </location>
</feature>
<reference evidence="2 3" key="1">
    <citation type="submission" date="2021-01" db="EMBL/GenBank/DDBJ databases">
        <title>WGS of actinomycetes isolated from Thailand.</title>
        <authorList>
            <person name="Thawai C."/>
        </authorList>
    </citation>
    <scope>NUCLEOTIDE SEQUENCE [LARGE SCALE GENOMIC DNA]</scope>
    <source>
        <strain evidence="2 3">CA1R205</strain>
    </source>
</reference>
<evidence type="ECO:0000313" key="2">
    <source>
        <dbReference type="EMBL" id="MBL1096690.1"/>
    </source>
</evidence>
<dbReference type="RefSeq" id="WP_201873356.1">
    <property type="nucleotide sequence ID" value="NZ_JAERRF010000004.1"/>
</dbReference>
<comment type="caution">
    <text evidence="2">The sequence shown here is derived from an EMBL/GenBank/DDBJ whole genome shotgun (WGS) entry which is preliminary data.</text>
</comment>
<proteinExistence type="predicted"/>
<name>A0ABS1N9S7_9ACTN</name>
<dbReference type="Gene3D" id="3.40.50.280">
    <property type="entry name" value="Cobalamin-binding domain"/>
    <property type="match status" value="1"/>
</dbReference>
<dbReference type="SUPFAM" id="SSF52242">
    <property type="entry name" value="Cobalamin (vitamin B12)-binding domain"/>
    <property type="match status" value="1"/>
</dbReference>
<evidence type="ECO:0000259" key="1">
    <source>
        <dbReference type="PROSITE" id="PS51332"/>
    </source>
</evidence>